<dbReference type="InterPro" id="IPR008969">
    <property type="entry name" value="CarboxyPept-like_regulatory"/>
</dbReference>
<accession>A0AAT9FJS9</accession>
<dbReference type="AlphaFoldDB" id="A0AAT9FJS9"/>
<reference evidence="1" key="1">
    <citation type="submission" date="2024-07" db="EMBL/GenBank/DDBJ databases">
        <title>Complete genome sequence of Verrucomicrobiaceae bacterium NT6N.</title>
        <authorList>
            <person name="Huang C."/>
            <person name="Takami H."/>
            <person name="Hamasaki K."/>
        </authorList>
    </citation>
    <scope>NUCLEOTIDE SEQUENCE</scope>
    <source>
        <strain evidence="1">NT6N</strain>
    </source>
</reference>
<dbReference type="KEGG" id="osu:NT6N_12850"/>
<evidence type="ECO:0000313" key="1">
    <source>
        <dbReference type="EMBL" id="BDS06245.1"/>
    </source>
</evidence>
<dbReference type="SUPFAM" id="SSF49464">
    <property type="entry name" value="Carboxypeptidase regulatory domain-like"/>
    <property type="match status" value="1"/>
</dbReference>
<name>A0AAT9FJS9_9BACT</name>
<sequence length="136" mass="15288">MKPVVSIAVITFICNSCILPVPHRRVHAPGHEGQVLDEQTKQPVVGAKITSDPDETSSVMTNTEGKFRIKPVYGWHGAYLFGPISYSMFPHFDMPLRSTPFWIVADGYIDKKINHNGVIFLKPTIENPTRYNPSLH</sequence>
<proteinExistence type="predicted"/>
<dbReference type="EMBL" id="AP026866">
    <property type="protein sequence ID" value="BDS06245.1"/>
    <property type="molecule type" value="Genomic_DNA"/>
</dbReference>
<organism evidence="1">
    <name type="scientific">Oceaniferula spumae</name>
    <dbReference type="NCBI Taxonomy" id="2979115"/>
    <lineage>
        <taxon>Bacteria</taxon>
        <taxon>Pseudomonadati</taxon>
        <taxon>Verrucomicrobiota</taxon>
        <taxon>Verrucomicrobiia</taxon>
        <taxon>Verrucomicrobiales</taxon>
        <taxon>Verrucomicrobiaceae</taxon>
        <taxon>Oceaniferula</taxon>
    </lineage>
</organism>
<evidence type="ECO:0008006" key="2">
    <source>
        <dbReference type="Google" id="ProtNLM"/>
    </source>
</evidence>
<gene>
    <name evidence="1" type="ORF">NT6N_12850</name>
</gene>
<protein>
    <recommendedName>
        <fullName evidence="2">Carboxypeptidase regulatory-like domain-containing protein</fullName>
    </recommendedName>
</protein>